<comment type="caution">
    <text evidence="1">The sequence shown here is derived from an EMBL/GenBank/DDBJ whole genome shotgun (WGS) entry which is preliminary data.</text>
</comment>
<keyword evidence="2" id="KW-1185">Reference proteome</keyword>
<name>A0A4Y2IMY0_ARAVE</name>
<dbReference type="EMBL" id="BGPR01002810">
    <property type="protein sequence ID" value="GBM79221.1"/>
    <property type="molecule type" value="Genomic_DNA"/>
</dbReference>
<evidence type="ECO:0000313" key="1">
    <source>
        <dbReference type="EMBL" id="GBM79221.1"/>
    </source>
</evidence>
<protein>
    <submittedName>
        <fullName evidence="1">Uncharacterized protein</fullName>
    </submittedName>
</protein>
<organism evidence="1 2">
    <name type="scientific">Araneus ventricosus</name>
    <name type="common">Orbweaver spider</name>
    <name type="synonym">Epeira ventricosa</name>
    <dbReference type="NCBI Taxonomy" id="182803"/>
    <lineage>
        <taxon>Eukaryota</taxon>
        <taxon>Metazoa</taxon>
        <taxon>Ecdysozoa</taxon>
        <taxon>Arthropoda</taxon>
        <taxon>Chelicerata</taxon>
        <taxon>Arachnida</taxon>
        <taxon>Araneae</taxon>
        <taxon>Araneomorphae</taxon>
        <taxon>Entelegynae</taxon>
        <taxon>Araneoidea</taxon>
        <taxon>Araneidae</taxon>
        <taxon>Araneus</taxon>
    </lineage>
</organism>
<sequence length="49" mass="5601">KRSTKSYLTPNRISPQPRGQCWEGYCPSGVVMLAQRPKAPRNQSEFHGR</sequence>
<feature type="non-terminal residue" evidence="1">
    <location>
        <position position="1"/>
    </location>
</feature>
<dbReference type="Proteomes" id="UP000499080">
    <property type="component" value="Unassembled WGS sequence"/>
</dbReference>
<gene>
    <name evidence="1" type="ORF">AVEN_250859_1</name>
</gene>
<evidence type="ECO:0000313" key="2">
    <source>
        <dbReference type="Proteomes" id="UP000499080"/>
    </source>
</evidence>
<dbReference type="AlphaFoldDB" id="A0A4Y2IMY0"/>
<reference evidence="1 2" key="1">
    <citation type="journal article" date="2019" name="Sci. Rep.">
        <title>Orb-weaving spider Araneus ventricosus genome elucidates the spidroin gene catalogue.</title>
        <authorList>
            <person name="Kono N."/>
            <person name="Nakamura H."/>
            <person name="Ohtoshi R."/>
            <person name="Moran D.A.P."/>
            <person name="Shinohara A."/>
            <person name="Yoshida Y."/>
            <person name="Fujiwara M."/>
            <person name="Mori M."/>
            <person name="Tomita M."/>
            <person name="Arakawa K."/>
        </authorList>
    </citation>
    <scope>NUCLEOTIDE SEQUENCE [LARGE SCALE GENOMIC DNA]</scope>
</reference>
<accession>A0A4Y2IMY0</accession>
<proteinExistence type="predicted"/>